<sequence length="37" mass="4348">MYRFDCVHWGEICSPKNAHCQGCPFCVSAEWCEHDEE</sequence>
<evidence type="ECO:0000313" key="3">
    <source>
        <dbReference type="Proteomes" id="UP000094598"/>
    </source>
</evidence>
<dbReference type="EMBL" id="VCDX01000006">
    <property type="protein sequence ID" value="TYL12779.1"/>
    <property type="molecule type" value="Genomic_DNA"/>
</dbReference>
<accession>A0AAC9MVI0</accession>
<organism evidence="1 3">
    <name type="scientific">Neomoorella thermoacetica</name>
    <name type="common">Clostridium thermoaceticum</name>
    <dbReference type="NCBI Taxonomy" id="1525"/>
    <lineage>
        <taxon>Bacteria</taxon>
        <taxon>Bacillati</taxon>
        <taxon>Bacillota</taxon>
        <taxon>Clostridia</taxon>
        <taxon>Neomoorellales</taxon>
        <taxon>Neomoorellaceae</taxon>
        <taxon>Neomoorella</taxon>
    </lineage>
</organism>
<evidence type="ECO:0000313" key="2">
    <source>
        <dbReference type="EMBL" id="TYL12779.1"/>
    </source>
</evidence>
<reference evidence="2 4" key="2">
    <citation type="submission" date="2019-05" db="EMBL/GenBank/DDBJ databases">
        <title>Genome sequence of Moorella thermoacetica ATCC 33924.</title>
        <authorList>
            <person name="Poehlein A."/>
            <person name="Bengelsdorf F.R."/>
            <person name="Duerre P."/>
            <person name="Daniel R."/>
        </authorList>
    </citation>
    <scope>NUCLEOTIDE SEQUENCE [LARGE SCALE GENOMIC DNA]</scope>
    <source>
        <strain evidence="2 4">ATCC 33924</strain>
    </source>
</reference>
<evidence type="ECO:0000313" key="1">
    <source>
        <dbReference type="EMBL" id="AOQ24676.1"/>
    </source>
</evidence>
<dbReference type="AlphaFoldDB" id="A0AAC9MVI0"/>
<dbReference type="Proteomes" id="UP000094598">
    <property type="component" value="Chromosome"/>
</dbReference>
<proteinExistence type="predicted"/>
<protein>
    <submittedName>
        <fullName evidence="1">Uncharacterized protein</fullName>
    </submittedName>
</protein>
<dbReference type="EMBL" id="CP017019">
    <property type="protein sequence ID" value="AOQ24676.1"/>
    <property type="molecule type" value="Genomic_DNA"/>
</dbReference>
<reference evidence="1 3" key="1">
    <citation type="submission" date="2016-08" db="EMBL/GenBank/DDBJ databases">
        <title>Moorella thermoacetica DSM 103132.</title>
        <authorList>
            <person name="Jendresen C.B."/>
            <person name="Redl S.M."/>
            <person name="Jensen T.O."/>
            <person name="Nielsen A.T."/>
        </authorList>
    </citation>
    <scope>NUCLEOTIDE SEQUENCE [LARGE SCALE GENOMIC DNA]</scope>
    <source>
        <strain evidence="1 3">DSM 103132</strain>
    </source>
</reference>
<evidence type="ECO:0000313" key="4">
    <source>
        <dbReference type="Proteomes" id="UP000322283"/>
    </source>
</evidence>
<dbReference type="Proteomes" id="UP000322283">
    <property type="component" value="Unassembled WGS sequence"/>
</dbReference>
<gene>
    <name evidence="1" type="ORF">Maut_02248</name>
    <name evidence="2" type="ORF">MTAT_20210</name>
</gene>
<name>A0AAC9MVI0_NEOTH</name>
<keyword evidence="4" id="KW-1185">Reference proteome</keyword>